<feature type="coiled-coil region" evidence="2">
    <location>
        <begin position="99"/>
        <end position="147"/>
    </location>
</feature>
<dbReference type="KEGG" id="aplc:110986233"/>
<gene>
    <name evidence="5 6" type="primary">LOC110986233</name>
</gene>
<dbReference type="RefSeq" id="XP_022103644.1">
    <property type="nucleotide sequence ID" value="XM_022247952.1"/>
</dbReference>
<keyword evidence="2" id="KW-0175">Coiled coil</keyword>
<evidence type="ECO:0000256" key="2">
    <source>
        <dbReference type="SAM" id="Coils"/>
    </source>
</evidence>
<evidence type="ECO:0000256" key="3">
    <source>
        <dbReference type="SAM" id="MobiDB-lite"/>
    </source>
</evidence>
<dbReference type="OMA" id="PQIHIEE"/>
<protein>
    <submittedName>
        <fullName evidence="5 6">Protein FAM167A-like</fullName>
    </submittedName>
</protein>
<dbReference type="RefSeq" id="XP_022103645.1">
    <property type="nucleotide sequence ID" value="XM_022247953.1"/>
</dbReference>
<accession>A0A8B7ZFK6</accession>
<proteinExistence type="inferred from homology"/>
<dbReference type="PANTHER" id="PTHR32289:SF1">
    <property type="entry name" value="PROTEIN FAM167A-LIKE"/>
    <property type="match status" value="1"/>
</dbReference>
<dbReference type="AlphaFoldDB" id="A0A8B7ZFK6"/>
<dbReference type="GeneID" id="110986233"/>
<evidence type="ECO:0000313" key="6">
    <source>
        <dbReference type="RefSeq" id="XP_022103645.1"/>
    </source>
</evidence>
<dbReference type="InterPro" id="IPR024280">
    <property type="entry name" value="FAM167"/>
</dbReference>
<organism evidence="4 6">
    <name type="scientific">Acanthaster planci</name>
    <name type="common">Crown-of-thorns starfish</name>
    <dbReference type="NCBI Taxonomy" id="133434"/>
    <lineage>
        <taxon>Eukaryota</taxon>
        <taxon>Metazoa</taxon>
        <taxon>Echinodermata</taxon>
        <taxon>Eleutherozoa</taxon>
        <taxon>Asterozoa</taxon>
        <taxon>Asteroidea</taxon>
        <taxon>Valvatacea</taxon>
        <taxon>Valvatida</taxon>
        <taxon>Acanthasteridae</taxon>
        <taxon>Acanthaster</taxon>
    </lineage>
</organism>
<comment type="similarity">
    <text evidence="1">Belongs to the FAM167 (SEC) family.</text>
</comment>
<name>A0A8B7ZFK6_ACAPL</name>
<dbReference type="Proteomes" id="UP000694845">
    <property type="component" value="Unplaced"/>
</dbReference>
<dbReference type="InterPro" id="IPR051771">
    <property type="entry name" value="FAM167_domain"/>
</dbReference>
<sequence>MGSSSELQQHSRKSSMPKVRESFELQTIHEDEECLTELEKLKSVATRLDLPTKRPSIVEWRATLDKPPFLQNGNCSDSDDQFGLRRCLECCEKTEVERKEELQRSINWIKDELAAMKSQDHVLAMQLMRLRSEIQQLRLQRSITEHKELIEDAAYSMEEELEQKTGLCDTPVLGIFLPGLDNPLKDFGVTRMNLNARRFSLR</sequence>
<dbReference type="PANTHER" id="PTHR32289">
    <property type="entry name" value="PROTEIN FAM167A"/>
    <property type="match status" value="1"/>
</dbReference>
<keyword evidence="4" id="KW-1185">Reference proteome</keyword>
<feature type="region of interest" description="Disordered" evidence="3">
    <location>
        <begin position="1"/>
        <end position="22"/>
    </location>
</feature>
<reference evidence="5 6" key="1">
    <citation type="submission" date="2025-04" db="UniProtKB">
        <authorList>
            <consortium name="RefSeq"/>
        </authorList>
    </citation>
    <scope>IDENTIFICATION</scope>
</reference>
<evidence type="ECO:0000313" key="4">
    <source>
        <dbReference type="Proteomes" id="UP000694845"/>
    </source>
</evidence>
<evidence type="ECO:0000256" key="1">
    <source>
        <dbReference type="ARBA" id="ARBA00005489"/>
    </source>
</evidence>
<dbReference type="Pfam" id="PF11652">
    <property type="entry name" value="FAM167"/>
    <property type="match status" value="1"/>
</dbReference>
<dbReference type="OrthoDB" id="5965452at2759"/>
<evidence type="ECO:0000313" key="5">
    <source>
        <dbReference type="RefSeq" id="XP_022103644.1"/>
    </source>
</evidence>